<dbReference type="GO" id="GO:0003677">
    <property type="term" value="F:DNA binding"/>
    <property type="evidence" value="ECO:0007669"/>
    <property type="project" value="UniProtKB-UniRule"/>
</dbReference>
<dbReference type="SUPFAM" id="SSF56349">
    <property type="entry name" value="DNA breaking-rejoining enzymes"/>
    <property type="match status" value="1"/>
</dbReference>
<proteinExistence type="predicted"/>
<dbReference type="Gene3D" id="1.10.443.10">
    <property type="entry name" value="Intergrase catalytic core"/>
    <property type="match status" value="1"/>
</dbReference>
<dbReference type="Pfam" id="PF00589">
    <property type="entry name" value="Phage_integrase"/>
    <property type="match status" value="1"/>
</dbReference>
<dbReference type="KEGG" id="gog:C1280_01645"/>
<protein>
    <submittedName>
        <fullName evidence="8">Site-specific integrase</fullName>
    </submittedName>
</protein>
<dbReference type="Proteomes" id="UP000245802">
    <property type="component" value="Chromosome"/>
</dbReference>
<keyword evidence="2 4" id="KW-0238">DNA-binding</keyword>
<evidence type="ECO:0000259" key="7">
    <source>
        <dbReference type="PROSITE" id="PS51900"/>
    </source>
</evidence>
<keyword evidence="3" id="KW-0233">DNA recombination</keyword>
<dbReference type="PROSITE" id="PS51898">
    <property type="entry name" value="TYR_RECOMBINASE"/>
    <property type="match status" value="1"/>
</dbReference>
<organism evidence="8 9">
    <name type="scientific">Gemmata obscuriglobus</name>
    <dbReference type="NCBI Taxonomy" id="114"/>
    <lineage>
        <taxon>Bacteria</taxon>
        <taxon>Pseudomonadati</taxon>
        <taxon>Planctomycetota</taxon>
        <taxon>Planctomycetia</taxon>
        <taxon>Gemmatales</taxon>
        <taxon>Gemmataceae</taxon>
        <taxon>Gemmata</taxon>
    </lineage>
</organism>
<dbReference type="PANTHER" id="PTHR30349">
    <property type="entry name" value="PHAGE INTEGRASE-RELATED"/>
    <property type="match status" value="1"/>
</dbReference>
<feature type="domain" description="Core-binding (CB)" evidence="7">
    <location>
        <begin position="107"/>
        <end position="195"/>
    </location>
</feature>
<name>A0A2Z3GRB1_9BACT</name>
<dbReference type="InterPro" id="IPR050090">
    <property type="entry name" value="Tyrosine_recombinase_XerCD"/>
</dbReference>
<reference evidence="8 9" key="1">
    <citation type="submission" date="2018-01" db="EMBL/GenBank/DDBJ databases">
        <title>G. obscuriglobus.</title>
        <authorList>
            <person name="Franke J."/>
            <person name="Blomberg W."/>
            <person name="Selmecki A."/>
        </authorList>
    </citation>
    <scope>NUCLEOTIDE SEQUENCE [LARGE SCALE GENOMIC DNA]</scope>
    <source>
        <strain evidence="8 9">DSM 5831</strain>
    </source>
</reference>
<dbReference type="GO" id="GO:0006310">
    <property type="term" value="P:DNA recombination"/>
    <property type="evidence" value="ECO:0007669"/>
    <property type="project" value="UniProtKB-KW"/>
</dbReference>
<feature type="domain" description="Tyr recombinase" evidence="6">
    <location>
        <begin position="221"/>
        <end position="414"/>
    </location>
</feature>
<dbReference type="CDD" id="cd00397">
    <property type="entry name" value="DNA_BRE_C"/>
    <property type="match status" value="1"/>
</dbReference>
<dbReference type="InterPro" id="IPR044068">
    <property type="entry name" value="CB"/>
</dbReference>
<evidence type="ECO:0000313" key="9">
    <source>
        <dbReference type="Proteomes" id="UP000245802"/>
    </source>
</evidence>
<evidence type="ECO:0000256" key="3">
    <source>
        <dbReference type="ARBA" id="ARBA00023172"/>
    </source>
</evidence>
<evidence type="ECO:0000256" key="5">
    <source>
        <dbReference type="SAM" id="MobiDB-lite"/>
    </source>
</evidence>
<dbReference type="OrthoDB" id="292546at2"/>
<evidence type="ECO:0000313" key="8">
    <source>
        <dbReference type="EMBL" id="AWM35848.1"/>
    </source>
</evidence>
<dbReference type="PROSITE" id="PS51900">
    <property type="entry name" value="CB"/>
    <property type="match status" value="1"/>
</dbReference>
<accession>A0A2Z3GRB1</accession>
<dbReference type="InterPro" id="IPR002104">
    <property type="entry name" value="Integrase_catalytic"/>
</dbReference>
<dbReference type="AlphaFoldDB" id="A0A2Z3GRB1"/>
<evidence type="ECO:0000256" key="2">
    <source>
        <dbReference type="ARBA" id="ARBA00023125"/>
    </source>
</evidence>
<dbReference type="InterPro" id="IPR013762">
    <property type="entry name" value="Integrase-like_cat_sf"/>
</dbReference>
<feature type="region of interest" description="Disordered" evidence="5">
    <location>
        <begin position="123"/>
        <end position="143"/>
    </location>
</feature>
<evidence type="ECO:0000259" key="6">
    <source>
        <dbReference type="PROSITE" id="PS51898"/>
    </source>
</evidence>
<dbReference type="EMBL" id="CP025958">
    <property type="protein sequence ID" value="AWM35848.1"/>
    <property type="molecule type" value="Genomic_DNA"/>
</dbReference>
<dbReference type="GO" id="GO:0015074">
    <property type="term" value="P:DNA integration"/>
    <property type="evidence" value="ECO:0007669"/>
    <property type="project" value="UniProtKB-KW"/>
</dbReference>
<keyword evidence="1" id="KW-0229">DNA integration</keyword>
<evidence type="ECO:0000256" key="4">
    <source>
        <dbReference type="PROSITE-ProRule" id="PRU01248"/>
    </source>
</evidence>
<keyword evidence="9" id="KW-1185">Reference proteome</keyword>
<evidence type="ECO:0000256" key="1">
    <source>
        <dbReference type="ARBA" id="ARBA00022908"/>
    </source>
</evidence>
<sequence>MGRVHRKQYTKPIPAGAERVTVKGVPCVRWRGKSKQWQVGVVLPGGRCRLESANWYVTYFDHTKGKEVTVPGYADKAASEALLAQLVRTSARVDAGLLPPEAVRPRLSLTELLDRWHRHVKHGGASDEGARRQRRHAQAVCDGVSAAKPADLTPSAVLEWIEAQRESGGRSGDGISVGTAANYIGAAKSFTRWCCVVEKCEPVDHLSGLEKSGPGPDDRVHVRRSLLPDDLDKLLAAARASTAEVYGLTGPERHALYLTACSTGLRASELARLKPEHFDLVGATVTVHRPAKTKKRATDVLPLGPDVVEALRPILAAVGKGTVWPNRGAESQAWWLLGARLIRADLVAAGIPPTAPDGRVYDFHSLRGQFATDLDRAGVSLPRAQKLMRHSTPDLTAKHYHRPESDELAADVAKLRRGKPAGS</sequence>
<dbReference type="PANTHER" id="PTHR30349:SF64">
    <property type="entry name" value="PROPHAGE INTEGRASE INTD-RELATED"/>
    <property type="match status" value="1"/>
</dbReference>
<dbReference type="InterPro" id="IPR011010">
    <property type="entry name" value="DNA_brk_join_enz"/>
</dbReference>
<dbReference type="RefSeq" id="WP_010045343.1">
    <property type="nucleotide sequence ID" value="NZ_CP025958.1"/>
</dbReference>
<gene>
    <name evidence="8" type="ORF">C1280_01645</name>
</gene>